<dbReference type="AlphaFoldDB" id="A0A2H1V2L6"/>
<sequence>MAKLIFFLRGENHPMTSPALGEARGSFRLLLTKNHPVPSPAFRAGAPVVRSSGSGISPTGPHLWWSGSLKRALNATRRTHGSGFGRKASYPSSLSAYPHNSKPQRVILDALSAFLQGLLNSSPDCLHELVHLRLVIHVVHVSQHHKQYAEPSLLPYTGHNFRLRAATEILFEKPKKSPVILCPTRESNRLPEISFLMMSPSSCILYSNMPRYSRSFFRVTGAISRVIDAFGGTTGSAEYEKHTLTIQRVLGVSCSFFSIRSNTLERAPSFTDRQTDGQFNLTLRATTEKFSKNRKKPSNTLPVPGIESSLSGNRTCDHSTNKAVSRSVINEQ</sequence>
<accession>A0A2H1V2L6</accession>
<protein>
    <submittedName>
        <fullName evidence="2">SFRICE_008267</fullName>
    </submittedName>
</protein>
<organism evidence="2">
    <name type="scientific">Spodoptera frugiperda</name>
    <name type="common">Fall armyworm</name>
    <dbReference type="NCBI Taxonomy" id="7108"/>
    <lineage>
        <taxon>Eukaryota</taxon>
        <taxon>Metazoa</taxon>
        <taxon>Ecdysozoa</taxon>
        <taxon>Arthropoda</taxon>
        <taxon>Hexapoda</taxon>
        <taxon>Insecta</taxon>
        <taxon>Pterygota</taxon>
        <taxon>Neoptera</taxon>
        <taxon>Endopterygota</taxon>
        <taxon>Lepidoptera</taxon>
        <taxon>Glossata</taxon>
        <taxon>Ditrysia</taxon>
        <taxon>Noctuoidea</taxon>
        <taxon>Noctuidae</taxon>
        <taxon>Amphipyrinae</taxon>
        <taxon>Spodoptera</taxon>
    </lineage>
</organism>
<reference evidence="2" key="1">
    <citation type="submission" date="2016-07" db="EMBL/GenBank/DDBJ databases">
        <authorList>
            <person name="Bretaudeau A."/>
        </authorList>
    </citation>
    <scope>NUCLEOTIDE SEQUENCE</scope>
    <source>
        <strain evidence="2">Rice</strain>
        <tissue evidence="2">Whole body</tissue>
    </source>
</reference>
<feature type="region of interest" description="Disordered" evidence="1">
    <location>
        <begin position="288"/>
        <end position="332"/>
    </location>
</feature>
<dbReference type="EMBL" id="ODYU01000388">
    <property type="protein sequence ID" value="SOQ35088.1"/>
    <property type="molecule type" value="Genomic_DNA"/>
</dbReference>
<proteinExistence type="predicted"/>
<evidence type="ECO:0000256" key="1">
    <source>
        <dbReference type="SAM" id="MobiDB-lite"/>
    </source>
</evidence>
<name>A0A2H1V2L6_SPOFR</name>
<feature type="compositionally biased region" description="Polar residues" evidence="1">
    <location>
        <begin position="321"/>
        <end position="332"/>
    </location>
</feature>
<evidence type="ECO:0000313" key="2">
    <source>
        <dbReference type="EMBL" id="SOQ35088.1"/>
    </source>
</evidence>
<gene>
    <name evidence="2" type="ORF">SFRICE_008267</name>
</gene>